<name>A0A0D6NGN9_9PROT</name>
<dbReference type="Proteomes" id="UP000032670">
    <property type="component" value="Unassembled WGS sequence"/>
</dbReference>
<organism evidence="1 2">
    <name type="scientific">Acetobacter orientalis</name>
    <dbReference type="NCBI Taxonomy" id="146474"/>
    <lineage>
        <taxon>Bacteria</taxon>
        <taxon>Pseudomonadati</taxon>
        <taxon>Pseudomonadota</taxon>
        <taxon>Alphaproteobacteria</taxon>
        <taxon>Acetobacterales</taxon>
        <taxon>Acetobacteraceae</taxon>
        <taxon>Acetobacter</taxon>
    </lineage>
</organism>
<protein>
    <submittedName>
        <fullName evidence="1">Uncharacterized protein</fullName>
    </submittedName>
</protein>
<accession>A0A6N3SWY1</accession>
<dbReference type="EMBL" id="BAMX01000001">
    <property type="protein sequence ID" value="GAN64780.1"/>
    <property type="molecule type" value="Genomic_DNA"/>
</dbReference>
<comment type="caution">
    <text evidence="1">The sequence shown here is derived from an EMBL/GenBank/DDBJ whole genome shotgun (WGS) entry which is preliminary data.</text>
</comment>
<accession>A0A0D6NGN9</accession>
<evidence type="ECO:0000313" key="1">
    <source>
        <dbReference type="EMBL" id="GAN64780.1"/>
    </source>
</evidence>
<dbReference type="AlphaFoldDB" id="A0A0D6NGN9"/>
<keyword evidence="2" id="KW-1185">Reference proteome</keyword>
<proteinExistence type="predicted"/>
<reference evidence="1 2" key="1">
    <citation type="submission" date="2012-11" db="EMBL/GenBank/DDBJ databases">
        <title>Whole genome sequence of Acetobacter orientalis 21F-2.</title>
        <authorList>
            <person name="Azuma Y."/>
            <person name="Higashiura N."/>
            <person name="Hirakawa H."/>
            <person name="Matsushita K."/>
        </authorList>
    </citation>
    <scope>NUCLEOTIDE SEQUENCE [LARGE SCALE GENOMIC DNA]</scope>
    <source>
        <strain evidence="1 2">21F-2</strain>
    </source>
</reference>
<sequence length="58" mass="5868">MPVAVTPRSTAFGGGTGAATYTALDTAGQLCLYPTRAAPYCAGATTFTRATCLTNTAY</sequence>
<gene>
    <name evidence="1" type="ORF">Abor_001_062</name>
</gene>
<evidence type="ECO:0000313" key="2">
    <source>
        <dbReference type="Proteomes" id="UP000032670"/>
    </source>
</evidence>